<evidence type="ECO:0000313" key="3">
    <source>
        <dbReference type="Proteomes" id="UP000824135"/>
    </source>
</evidence>
<feature type="region of interest" description="Disordered" evidence="1">
    <location>
        <begin position="74"/>
        <end position="94"/>
    </location>
</feature>
<evidence type="ECO:0000313" key="2">
    <source>
        <dbReference type="EMBL" id="HIY77427.1"/>
    </source>
</evidence>
<dbReference type="EMBL" id="DXCO01000001">
    <property type="protein sequence ID" value="HIY77427.1"/>
    <property type="molecule type" value="Genomic_DNA"/>
</dbReference>
<protein>
    <submittedName>
        <fullName evidence="2">Uncharacterized protein</fullName>
    </submittedName>
</protein>
<feature type="compositionally biased region" description="Polar residues" evidence="1">
    <location>
        <begin position="74"/>
        <end position="85"/>
    </location>
</feature>
<dbReference type="Proteomes" id="UP000824135">
    <property type="component" value="Unassembled WGS sequence"/>
</dbReference>
<organism evidence="2 3">
    <name type="scientific">Candidatus Borkfalkia excrementavium</name>
    <dbReference type="NCBI Taxonomy" id="2838505"/>
    <lineage>
        <taxon>Bacteria</taxon>
        <taxon>Bacillati</taxon>
        <taxon>Bacillota</taxon>
        <taxon>Clostridia</taxon>
        <taxon>Christensenellales</taxon>
        <taxon>Christensenellaceae</taxon>
        <taxon>Candidatus Borkfalkia</taxon>
    </lineage>
</organism>
<proteinExistence type="predicted"/>
<reference evidence="2" key="2">
    <citation type="submission" date="2021-04" db="EMBL/GenBank/DDBJ databases">
        <authorList>
            <person name="Gilroy R."/>
        </authorList>
    </citation>
    <scope>NUCLEOTIDE SEQUENCE</scope>
    <source>
        <strain evidence="2">CHK199-9574</strain>
    </source>
</reference>
<evidence type="ECO:0000256" key="1">
    <source>
        <dbReference type="SAM" id="MobiDB-lite"/>
    </source>
</evidence>
<accession>A0A9D1Z7G8</accession>
<sequence>MSSVNLGRVQGAGVFYSSAASGTGVELGTVTPTSVKPLAGDTIVFSNGDLRTVTGISGTAVTCGEIVGSIKGTNGTRGSKWSTAESIPMPDGSQSAGDQFLTTGADNNGNVYEWGGQWILKGNIKGADAKFYIPLLSGGIGPAGTKPTSVSTGSFGTAANWSDGKAGEVGDIFNCIFENTVSDEIWFCTGALTNATNSASLTAAVKIGSGQPSASVVRHDIVLSLTSSPDDDKILFNILNEDKMQYSSLSHVVMALGSANFMNNFWCSASGTLSTDDGKAVVLGVQDYQDSKLVVMYTVPSADSGASGETKTMNLSEIAAVYDTATRLI</sequence>
<reference evidence="2" key="1">
    <citation type="journal article" date="2021" name="PeerJ">
        <title>Extensive microbial diversity within the chicken gut microbiome revealed by metagenomics and culture.</title>
        <authorList>
            <person name="Gilroy R."/>
            <person name="Ravi A."/>
            <person name="Getino M."/>
            <person name="Pursley I."/>
            <person name="Horton D.L."/>
            <person name="Alikhan N.F."/>
            <person name="Baker D."/>
            <person name="Gharbi K."/>
            <person name="Hall N."/>
            <person name="Watson M."/>
            <person name="Adriaenssens E.M."/>
            <person name="Foster-Nyarko E."/>
            <person name="Jarju S."/>
            <person name="Secka A."/>
            <person name="Antonio M."/>
            <person name="Oren A."/>
            <person name="Chaudhuri R.R."/>
            <person name="La Ragione R."/>
            <person name="Hildebrand F."/>
            <person name="Pallen M.J."/>
        </authorList>
    </citation>
    <scope>NUCLEOTIDE SEQUENCE</scope>
    <source>
        <strain evidence="2">CHK199-9574</strain>
    </source>
</reference>
<gene>
    <name evidence="2" type="ORF">H9728_00100</name>
</gene>
<comment type="caution">
    <text evidence="2">The sequence shown here is derived from an EMBL/GenBank/DDBJ whole genome shotgun (WGS) entry which is preliminary data.</text>
</comment>
<name>A0A9D1Z7G8_9FIRM</name>
<dbReference type="AlphaFoldDB" id="A0A9D1Z7G8"/>